<dbReference type="GO" id="GO:0005737">
    <property type="term" value="C:cytoplasm"/>
    <property type="evidence" value="ECO:0007669"/>
    <property type="project" value="UniProtKB-ARBA"/>
</dbReference>
<dbReference type="SUPFAM" id="SSF48371">
    <property type="entry name" value="ARM repeat"/>
    <property type="match status" value="1"/>
</dbReference>
<dbReference type="RefSeq" id="XP_002901285.1">
    <property type="nucleotide sequence ID" value="XM_002901239.1"/>
</dbReference>
<sequence>MSLFSRRKTPDQLVKLLKDAIADPLAPAKPSKDGTSVEEITKRLSEIKLLLYGDGEQEAKPEKCAQLAELLIASGLVPKLITRLDKLPFEARKQFAQVYNNLMRRDLSGFVSYVERKPEILSALVAGYENSEVALNCGTMLRESIRHEILAGKILYSPDLWKFFDEYVHLPNFEVGSDAFATFKDLFTRHKTLAATFLTSNFEVVFAKYNCLLMSENYVTRRQSLKLLGEILLDRSNFDIMMKYIGEKENLKMMMNLLRDTSANIQFEAFHVFKVFVANPKKPEVISLILVNNREKLIAYLKNFQNSKEDPQFTEEKALLIRTLEGLKVGEAASEAANPPPSPSSHESSMEVTSAGCCASNAAGAGGLGSPRSDRFEPQCIVCSDEEWIDSTEESSATSSTVHTDSSDSTSQTTQAPPLQRTQFDSWEDLEGYLQQYSRETYQSLDEEQSRDLCLRASSRYYASDFDMARTFSVRPT</sequence>
<proteinExistence type="inferred from homology"/>
<accession>D0NII6</accession>
<dbReference type="EMBL" id="DS028139">
    <property type="protein sequence ID" value="EEY59271.1"/>
    <property type="molecule type" value="Genomic_DNA"/>
</dbReference>
<dbReference type="InParanoid" id="D0NII6"/>
<comment type="similarity">
    <text evidence="1">Belongs to the Mo25 family.</text>
</comment>
<dbReference type="STRING" id="403677.D0NII6"/>
<dbReference type="PANTHER" id="PTHR10182:SF3">
    <property type="entry name" value="PROTEIN MO25"/>
    <property type="match status" value="1"/>
</dbReference>
<evidence type="ECO:0000256" key="1">
    <source>
        <dbReference type="ARBA" id="ARBA00011012"/>
    </source>
</evidence>
<dbReference type="InterPro" id="IPR013878">
    <property type="entry name" value="Mo25"/>
</dbReference>
<dbReference type="KEGG" id="pif:PITG_11782"/>
<evidence type="ECO:0000313" key="4">
    <source>
        <dbReference type="Proteomes" id="UP000006643"/>
    </source>
</evidence>
<feature type="region of interest" description="Disordered" evidence="2">
    <location>
        <begin position="392"/>
        <end position="424"/>
    </location>
</feature>
<feature type="compositionally biased region" description="Low complexity" evidence="2">
    <location>
        <begin position="394"/>
        <end position="416"/>
    </location>
</feature>
<feature type="region of interest" description="Disordered" evidence="2">
    <location>
        <begin position="332"/>
        <end position="352"/>
    </location>
</feature>
<organism evidence="3 4">
    <name type="scientific">Phytophthora infestans (strain T30-4)</name>
    <name type="common">Potato late blight agent</name>
    <dbReference type="NCBI Taxonomy" id="403677"/>
    <lineage>
        <taxon>Eukaryota</taxon>
        <taxon>Sar</taxon>
        <taxon>Stramenopiles</taxon>
        <taxon>Oomycota</taxon>
        <taxon>Peronosporomycetes</taxon>
        <taxon>Peronosporales</taxon>
        <taxon>Peronosporaceae</taxon>
        <taxon>Phytophthora</taxon>
    </lineage>
</organism>
<dbReference type="Proteomes" id="UP000006643">
    <property type="component" value="Unassembled WGS sequence"/>
</dbReference>
<protein>
    <submittedName>
        <fullName evidence="3">Calcium-binding protein, putative</fullName>
    </submittedName>
</protein>
<dbReference type="GO" id="GO:0035556">
    <property type="term" value="P:intracellular signal transduction"/>
    <property type="evidence" value="ECO:0007669"/>
    <property type="project" value="TreeGrafter"/>
</dbReference>
<name>D0NII6_PHYIT</name>
<dbReference type="OMA" id="DFFCFFR"/>
<dbReference type="PANTHER" id="PTHR10182">
    <property type="entry name" value="CALCIUM-BINDING PROTEIN 39-RELATED"/>
    <property type="match status" value="1"/>
</dbReference>
<dbReference type="OrthoDB" id="609103at2759"/>
<dbReference type="GeneID" id="9470805"/>
<keyword evidence="4" id="KW-1185">Reference proteome</keyword>
<reference evidence="4" key="1">
    <citation type="journal article" date="2009" name="Nature">
        <title>Genome sequence and analysis of the Irish potato famine pathogen Phytophthora infestans.</title>
        <authorList>
            <consortium name="The Broad Institute Genome Sequencing Platform"/>
            <person name="Haas B.J."/>
            <person name="Kamoun S."/>
            <person name="Zody M.C."/>
            <person name="Jiang R.H."/>
            <person name="Handsaker R.E."/>
            <person name="Cano L.M."/>
            <person name="Grabherr M."/>
            <person name="Kodira C.D."/>
            <person name="Raffaele S."/>
            <person name="Torto-Alalibo T."/>
            <person name="Bozkurt T.O."/>
            <person name="Ah-Fong A.M."/>
            <person name="Alvarado L."/>
            <person name="Anderson V.L."/>
            <person name="Armstrong M.R."/>
            <person name="Avrova A."/>
            <person name="Baxter L."/>
            <person name="Beynon J."/>
            <person name="Boevink P.C."/>
            <person name="Bollmann S.R."/>
            <person name="Bos J.I."/>
            <person name="Bulone V."/>
            <person name="Cai G."/>
            <person name="Cakir C."/>
            <person name="Carrington J.C."/>
            <person name="Chawner M."/>
            <person name="Conti L."/>
            <person name="Costanzo S."/>
            <person name="Ewan R."/>
            <person name="Fahlgren N."/>
            <person name="Fischbach M.A."/>
            <person name="Fugelstad J."/>
            <person name="Gilroy E.M."/>
            <person name="Gnerre S."/>
            <person name="Green P.J."/>
            <person name="Grenville-Briggs L.J."/>
            <person name="Griffith J."/>
            <person name="Grunwald N.J."/>
            <person name="Horn K."/>
            <person name="Horner N.R."/>
            <person name="Hu C.H."/>
            <person name="Huitema E."/>
            <person name="Jeong D.H."/>
            <person name="Jones A.M."/>
            <person name="Jones J.D."/>
            <person name="Jones R.W."/>
            <person name="Karlsson E.K."/>
            <person name="Kunjeti S.G."/>
            <person name="Lamour K."/>
            <person name="Liu Z."/>
            <person name="Ma L."/>
            <person name="Maclean D."/>
            <person name="Chibucos M.C."/>
            <person name="McDonald H."/>
            <person name="McWalters J."/>
            <person name="Meijer H.J."/>
            <person name="Morgan W."/>
            <person name="Morris P.F."/>
            <person name="Munro C.A."/>
            <person name="O'Neill K."/>
            <person name="Ospina-Giraldo M."/>
            <person name="Pinzon A."/>
            <person name="Pritchard L."/>
            <person name="Ramsahoye B."/>
            <person name="Ren Q."/>
            <person name="Restrepo S."/>
            <person name="Roy S."/>
            <person name="Sadanandom A."/>
            <person name="Savidor A."/>
            <person name="Schornack S."/>
            <person name="Schwartz D.C."/>
            <person name="Schumann U.D."/>
            <person name="Schwessinger B."/>
            <person name="Seyer L."/>
            <person name="Sharpe T."/>
            <person name="Silvar C."/>
            <person name="Song J."/>
            <person name="Studholme D.J."/>
            <person name="Sykes S."/>
            <person name="Thines M."/>
            <person name="van de Vondervoort P.J."/>
            <person name="Phuntumart V."/>
            <person name="Wawra S."/>
            <person name="Weide R."/>
            <person name="Win J."/>
            <person name="Young C."/>
            <person name="Zhou S."/>
            <person name="Fry W."/>
            <person name="Meyers B.C."/>
            <person name="van West P."/>
            <person name="Ristaino J."/>
            <person name="Govers F."/>
            <person name="Birch P.R."/>
            <person name="Whisson S.C."/>
            <person name="Judelson H.S."/>
            <person name="Nusbaum C."/>
        </authorList>
    </citation>
    <scope>NUCLEOTIDE SEQUENCE [LARGE SCALE GENOMIC DNA]</scope>
    <source>
        <strain evidence="4">T30-4</strain>
    </source>
</reference>
<evidence type="ECO:0000313" key="3">
    <source>
        <dbReference type="EMBL" id="EEY59271.1"/>
    </source>
</evidence>
<dbReference type="InterPro" id="IPR016024">
    <property type="entry name" value="ARM-type_fold"/>
</dbReference>
<dbReference type="InterPro" id="IPR011989">
    <property type="entry name" value="ARM-like"/>
</dbReference>
<dbReference type="FunFam" id="1.25.10.10:FF:000257">
    <property type="entry name" value="Conidiophore development protein hymA"/>
    <property type="match status" value="1"/>
</dbReference>
<gene>
    <name evidence="3" type="ORF">PITG_11782</name>
</gene>
<evidence type="ECO:0000256" key="2">
    <source>
        <dbReference type="SAM" id="MobiDB-lite"/>
    </source>
</evidence>
<dbReference type="Pfam" id="PF08569">
    <property type="entry name" value="Mo25"/>
    <property type="match status" value="1"/>
</dbReference>
<dbReference type="eggNOG" id="KOG1566">
    <property type="taxonomic scope" value="Eukaryota"/>
</dbReference>
<dbReference type="HOGENOM" id="CLU_035755_1_0_1"/>
<dbReference type="GO" id="GO:0043539">
    <property type="term" value="F:protein serine/threonine kinase activator activity"/>
    <property type="evidence" value="ECO:0007669"/>
    <property type="project" value="TreeGrafter"/>
</dbReference>
<dbReference type="VEuPathDB" id="FungiDB:PITG_11782"/>
<dbReference type="AlphaFoldDB" id="D0NII6"/>
<dbReference type="Gene3D" id="1.25.10.10">
    <property type="entry name" value="Leucine-rich Repeat Variant"/>
    <property type="match status" value="1"/>
</dbReference>